<reference evidence="5" key="3">
    <citation type="submission" date="2020-12" db="UniProtKB">
        <authorList>
            <consortium name="EnsemblPlants"/>
        </authorList>
    </citation>
    <scope>IDENTIFICATION</scope>
</reference>
<proteinExistence type="predicted"/>
<evidence type="ECO:0000313" key="5">
    <source>
        <dbReference type="EnsemblPlants" id="PAC:32950928.CDS.1"/>
    </source>
</evidence>
<dbReference type="RefSeq" id="XP_024362944.1">
    <property type="nucleotide sequence ID" value="XM_024507176.2"/>
</dbReference>
<dbReference type="Pfam" id="PF04765">
    <property type="entry name" value="TOD1_MUCI70"/>
    <property type="match status" value="1"/>
</dbReference>
<protein>
    <recommendedName>
        <fullName evidence="3">TOD1/MUCI70 glycosyltransferase-like domain-containing protein</fullName>
    </recommendedName>
</protein>
<feature type="transmembrane region" description="Helical" evidence="2">
    <location>
        <begin position="78"/>
        <end position="96"/>
    </location>
</feature>
<dbReference type="InterPro" id="IPR006852">
    <property type="entry name" value="TOD1_MUCI70"/>
</dbReference>
<keyword evidence="2" id="KW-1133">Transmembrane helix</keyword>
<reference evidence="4 6" key="1">
    <citation type="journal article" date="2008" name="Science">
        <title>The Physcomitrella genome reveals evolutionary insights into the conquest of land by plants.</title>
        <authorList>
            <person name="Rensing S."/>
            <person name="Lang D."/>
            <person name="Zimmer A."/>
            <person name="Terry A."/>
            <person name="Salamov A."/>
            <person name="Shapiro H."/>
            <person name="Nishiyama T."/>
            <person name="Perroud P.-F."/>
            <person name="Lindquist E."/>
            <person name="Kamisugi Y."/>
            <person name="Tanahashi T."/>
            <person name="Sakakibara K."/>
            <person name="Fujita T."/>
            <person name="Oishi K."/>
            <person name="Shin-I T."/>
            <person name="Kuroki Y."/>
            <person name="Toyoda A."/>
            <person name="Suzuki Y."/>
            <person name="Hashimoto A."/>
            <person name="Yamaguchi K."/>
            <person name="Sugano A."/>
            <person name="Kohara Y."/>
            <person name="Fujiyama A."/>
            <person name="Anterola A."/>
            <person name="Aoki S."/>
            <person name="Ashton N."/>
            <person name="Barbazuk W.B."/>
            <person name="Barker E."/>
            <person name="Bennetzen J."/>
            <person name="Bezanilla M."/>
            <person name="Blankenship R."/>
            <person name="Cho S.H."/>
            <person name="Dutcher S."/>
            <person name="Estelle M."/>
            <person name="Fawcett J.A."/>
            <person name="Gundlach H."/>
            <person name="Hanada K."/>
            <person name="Heyl A."/>
            <person name="Hicks K.A."/>
            <person name="Hugh J."/>
            <person name="Lohr M."/>
            <person name="Mayer K."/>
            <person name="Melkozernov A."/>
            <person name="Murata T."/>
            <person name="Nelson D."/>
            <person name="Pils B."/>
            <person name="Prigge M."/>
            <person name="Reiss B."/>
            <person name="Renner T."/>
            <person name="Rombauts S."/>
            <person name="Rushton P."/>
            <person name="Sanderfoot A."/>
            <person name="Schween G."/>
            <person name="Shiu S.-H."/>
            <person name="Stueber K."/>
            <person name="Theodoulou F.L."/>
            <person name="Tu H."/>
            <person name="Van de Peer Y."/>
            <person name="Verrier P.J."/>
            <person name="Waters E."/>
            <person name="Wood A."/>
            <person name="Yang L."/>
            <person name="Cove D."/>
            <person name="Cuming A."/>
            <person name="Hasebe M."/>
            <person name="Lucas S."/>
            <person name="Mishler D.B."/>
            <person name="Reski R."/>
            <person name="Grigoriev I."/>
            <person name="Quatrano R.S."/>
            <person name="Boore J.L."/>
        </authorList>
    </citation>
    <scope>NUCLEOTIDE SEQUENCE [LARGE SCALE GENOMIC DNA]</scope>
    <source>
        <strain evidence="5 6">cv. Gransden 2004</strain>
    </source>
</reference>
<organism evidence="4">
    <name type="scientific">Physcomitrium patens</name>
    <name type="common">Spreading-leaved earth moss</name>
    <name type="synonym">Physcomitrella patens</name>
    <dbReference type="NCBI Taxonomy" id="3218"/>
    <lineage>
        <taxon>Eukaryota</taxon>
        <taxon>Viridiplantae</taxon>
        <taxon>Streptophyta</taxon>
        <taxon>Embryophyta</taxon>
        <taxon>Bryophyta</taxon>
        <taxon>Bryophytina</taxon>
        <taxon>Bryopsida</taxon>
        <taxon>Funariidae</taxon>
        <taxon>Funariales</taxon>
        <taxon>Funariaceae</taxon>
        <taxon>Physcomitrium</taxon>
    </lineage>
</organism>
<gene>
    <name evidence="5" type="primary">LOC112276130</name>
    <name evidence="4" type="ORF">PHYPA_028023</name>
</gene>
<evidence type="ECO:0000313" key="4">
    <source>
        <dbReference type="EMBL" id="PNR29331.1"/>
    </source>
</evidence>
<reference evidence="4 6" key="2">
    <citation type="journal article" date="2018" name="Plant J.">
        <title>The Physcomitrella patens chromosome-scale assembly reveals moss genome structure and evolution.</title>
        <authorList>
            <person name="Lang D."/>
            <person name="Ullrich K.K."/>
            <person name="Murat F."/>
            <person name="Fuchs J."/>
            <person name="Jenkins J."/>
            <person name="Haas F.B."/>
            <person name="Piednoel M."/>
            <person name="Gundlach H."/>
            <person name="Van Bel M."/>
            <person name="Meyberg R."/>
            <person name="Vives C."/>
            <person name="Morata J."/>
            <person name="Symeonidi A."/>
            <person name="Hiss M."/>
            <person name="Muchero W."/>
            <person name="Kamisugi Y."/>
            <person name="Saleh O."/>
            <person name="Blanc G."/>
            <person name="Decker E.L."/>
            <person name="van Gessel N."/>
            <person name="Grimwood J."/>
            <person name="Hayes R.D."/>
            <person name="Graham S.W."/>
            <person name="Gunter L.E."/>
            <person name="McDaniel S.F."/>
            <person name="Hoernstein S.N.W."/>
            <person name="Larsson A."/>
            <person name="Li F.W."/>
            <person name="Perroud P.F."/>
            <person name="Phillips J."/>
            <person name="Ranjan P."/>
            <person name="Rokshar D.S."/>
            <person name="Rothfels C.J."/>
            <person name="Schneider L."/>
            <person name="Shu S."/>
            <person name="Stevenson D.W."/>
            <person name="Thummler F."/>
            <person name="Tillich M."/>
            <person name="Villarreal Aguilar J.C."/>
            <person name="Widiez T."/>
            <person name="Wong G.K."/>
            <person name="Wymore A."/>
            <person name="Zhang Y."/>
            <person name="Zimmer A.D."/>
            <person name="Quatrano R.S."/>
            <person name="Mayer K.F.X."/>
            <person name="Goodstein D."/>
            <person name="Casacuberta J.M."/>
            <person name="Vandepoele K."/>
            <person name="Reski R."/>
            <person name="Cuming A.C."/>
            <person name="Tuskan G.A."/>
            <person name="Maumus F."/>
            <person name="Salse J."/>
            <person name="Schmutz J."/>
            <person name="Rensing S.A."/>
        </authorList>
    </citation>
    <scope>NUCLEOTIDE SEQUENCE [LARGE SCALE GENOMIC DNA]</scope>
    <source>
        <strain evidence="5 6">cv. Gransden 2004</strain>
    </source>
</reference>
<dbReference type="EnsemblPlants" id="Pp3c23_13420V3.1">
    <property type="protein sequence ID" value="PAC:32950928.CDS.1"/>
    <property type="gene ID" value="Pp3c23_13420"/>
</dbReference>
<dbReference type="InterPro" id="IPR048354">
    <property type="entry name" value="TOD1_MUCI70_glycTrfase_dom"/>
</dbReference>
<evidence type="ECO:0000256" key="1">
    <source>
        <dbReference type="SAM" id="MobiDB-lite"/>
    </source>
</evidence>
<keyword evidence="6" id="KW-1185">Reference proteome</keyword>
<dbReference type="Proteomes" id="UP000006727">
    <property type="component" value="Chromosome 23"/>
</dbReference>
<keyword evidence="2" id="KW-0472">Membrane</keyword>
<dbReference type="OrthoDB" id="1905162at2759"/>
<dbReference type="GeneID" id="112276130"/>
<feature type="region of interest" description="Disordered" evidence="1">
    <location>
        <begin position="531"/>
        <end position="563"/>
    </location>
</feature>
<evidence type="ECO:0000256" key="2">
    <source>
        <dbReference type="SAM" id="Phobius"/>
    </source>
</evidence>
<accession>A0A2K1IJ74</accession>
<dbReference type="OMA" id="YIHEENP"/>
<dbReference type="Gramene" id="Pp3c23_13420V3.2">
    <property type="protein sequence ID" value="PAC:32950929.CDS.1"/>
    <property type="gene ID" value="Pp3c23_13420"/>
</dbReference>
<evidence type="ECO:0000259" key="3">
    <source>
        <dbReference type="Pfam" id="PF04765"/>
    </source>
</evidence>
<keyword evidence="2" id="KW-0812">Transmembrane</keyword>
<dbReference type="PaxDb" id="3218-PP1S294_28V6.1"/>
<dbReference type="STRING" id="3218.A0A2K1IJ74"/>
<dbReference type="EnsemblPlants" id="Pp3c23_13420V3.2">
    <property type="protein sequence ID" value="PAC:32950929.CDS.1"/>
    <property type="gene ID" value="Pp3c23_13420"/>
</dbReference>
<dbReference type="Gramene" id="Pp3c23_13420V3.1">
    <property type="protein sequence ID" value="PAC:32950928.CDS.1"/>
    <property type="gene ID" value="Pp3c23_13420"/>
</dbReference>
<dbReference type="EMBL" id="ABEU02000023">
    <property type="protein sequence ID" value="PNR29331.1"/>
    <property type="molecule type" value="Genomic_DNA"/>
</dbReference>
<feature type="domain" description="TOD1/MUCI70 glycosyltransferase-like" evidence="3">
    <location>
        <begin position="204"/>
        <end position="502"/>
    </location>
</feature>
<name>A0A2K1IJ74_PHYPA</name>
<dbReference type="AlphaFoldDB" id="A0A2K1IJ74"/>
<feature type="compositionally biased region" description="Polar residues" evidence="1">
    <location>
        <begin position="542"/>
        <end position="553"/>
    </location>
</feature>
<sequence length="574" mass="64173">MSERGEEWRGRYGGLAMGVNAARRLWWMIGSESGSARRWRGEKEKEKRMGGVVAGVGLGSVGFAGMSSRRVAGMWSALLLIGLSLVMILNNVSLIGQHVEGSVRESGDAANLLRSEIGKRVKVMVLPEVGRKVLNPHPCDGYTVPPPPADPKRTGPRPCPVCYLDEEGALSQLPVEGKYDSPVLKRLSFMSDPAAAKRPSSGAPGSAFGGYPSLEERAASFDVREEMKVHCGFVKGPTPGLGTGYDIDEENREAMLACRGVVVASAIFGNYDQLQQPKNITDESKRSVCFFMFVDEETEASLNDYDNFKSSKQVGLWRVVVVHNLPYRDARRTGKIPKLLLHRLFPNVRFSIWVDGKLELVQDPYKILERFLWRTNETFAISQHYKRFDVFMEAEANKAAAKYNNKSIDSQIDFYKKEGLTPYSAAKLPITSDVPEGCVIIREHTPIANLMSCLWFNEVDRFTSRDQLSFGIVRDKLMAAVPWRVSMFKDCERRNFVVQGYHRDLLVKRGLLPVANSSGVAEVKEIKTKPGAVVSKPMTKDQVPSENQSSSSRQRVKDESRRIGLRRLAHYMDI</sequence>
<dbReference type="PANTHER" id="PTHR12956">
    <property type="entry name" value="ALKALINE CERAMIDASE-RELATED"/>
    <property type="match status" value="1"/>
</dbReference>
<evidence type="ECO:0000313" key="6">
    <source>
        <dbReference type="Proteomes" id="UP000006727"/>
    </source>
</evidence>
<dbReference type="PANTHER" id="PTHR12956:SF38">
    <property type="entry name" value="HEXOSYLTRANSFERASE MUCI70-RELATED"/>
    <property type="match status" value="1"/>
</dbReference>